<name>A0A9P8QPB0_9HYPO</name>
<proteinExistence type="predicted"/>
<dbReference type="EMBL" id="JAIWOZ010000004">
    <property type="protein sequence ID" value="KAH6606723.1"/>
    <property type="molecule type" value="Genomic_DNA"/>
</dbReference>
<evidence type="ECO:0000313" key="3">
    <source>
        <dbReference type="EMBL" id="KAH6606723.1"/>
    </source>
</evidence>
<organism evidence="3 4">
    <name type="scientific">Trichoderma cornu-damae</name>
    <dbReference type="NCBI Taxonomy" id="654480"/>
    <lineage>
        <taxon>Eukaryota</taxon>
        <taxon>Fungi</taxon>
        <taxon>Dikarya</taxon>
        <taxon>Ascomycota</taxon>
        <taxon>Pezizomycotina</taxon>
        <taxon>Sordariomycetes</taxon>
        <taxon>Hypocreomycetidae</taxon>
        <taxon>Hypocreales</taxon>
        <taxon>Hypocreaceae</taxon>
        <taxon>Trichoderma</taxon>
    </lineage>
</organism>
<evidence type="ECO:0000313" key="4">
    <source>
        <dbReference type="Proteomes" id="UP000827724"/>
    </source>
</evidence>
<protein>
    <recommendedName>
        <fullName evidence="5">Kinetochore protein fta7</fullName>
    </recommendedName>
</protein>
<comment type="caution">
    <text evidence="3">The sequence shown here is derived from an EMBL/GenBank/DDBJ whole genome shotgun (WGS) entry which is preliminary data.</text>
</comment>
<keyword evidence="1" id="KW-0175">Coiled coil</keyword>
<gene>
    <name evidence="3" type="ORF">Trco_005876</name>
</gene>
<feature type="region of interest" description="Disordered" evidence="2">
    <location>
        <begin position="1"/>
        <end position="112"/>
    </location>
</feature>
<evidence type="ECO:0000256" key="2">
    <source>
        <dbReference type="SAM" id="MobiDB-lite"/>
    </source>
</evidence>
<evidence type="ECO:0000256" key="1">
    <source>
        <dbReference type="SAM" id="Coils"/>
    </source>
</evidence>
<dbReference type="Pfam" id="PF13094">
    <property type="entry name" value="CENP-Q"/>
    <property type="match status" value="1"/>
</dbReference>
<reference evidence="3" key="1">
    <citation type="submission" date="2021-08" db="EMBL/GenBank/DDBJ databases">
        <title>Chromosome-Level Trichoderma cornu-damae using Hi-C Data.</title>
        <authorList>
            <person name="Kim C.S."/>
        </authorList>
    </citation>
    <scope>NUCLEOTIDE SEQUENCE</scope>
    <source>
        <strain evidence="3">KA19-0412C</strain>
    </source>
</reference>
<evidence type="ECO:0008006" key="5">
    <source>
        <dbReference type="Google" id="ProtNLM"/>
    </source>
</evidence>
<feature type="compositionally biased region" description="Acidic residues" evidence="2">
    <location>
        <begin position="78"/>
        <end position="90"/>
    </location>
</feature>
<dbReference type="InterPro" id="IPR025212">
    <property type="entry name" value="CAD_CENP-Q"/>
</dbReference>
<dbReference type="AlphaFoldDB" id="A0A9P8QPB0"/>
<feature type="compositionally biased region" description="Polar residues" evidence="2">
    <location>
        <begin position="33"/>
        <end position="42"/>
    </location>
</feature>
<dbReference type="OrthoDB" id="2420947at2759"/>
<accession>A0A9P8QPB0</accession>
<sequence>MRRRPGAKQKTADDSPSNTASGRRRGRPPVSARASTGATTEDSPLPGAKRVPDAESEPTGDASLSKKKQRRSRGGAEGDGDGDGDDDDDVPSSPSKPYPHISPHISRVRQSTIESKWSPLPDSTISAASSMLLLAHRPILQRLSNTEQRHAHTSAALRLVSHRITRKIARGIPFPPASMPSARAPRRQAGAVPAAAGASDGRAIELDFESVLDAKQALERQLDPALHAVELLSREKEKLERELEKDYEALRNLESSARAQGREYRGMLKKAHALAPTPETVHSRRKQKAEQDISFSHSSNSLSGALFSDLQDPDLKSLALQLSDHMESIRSNLQQTDGIAPQLARSRAALQDILFRQLSQDQYERVVLG</sequence>
<dbReference type="Proteomes" id="UP000827724">
    <property type="component" value="Unassembled WGS sequence"/>
</dbReference>
<keyword evidence="4" id="KW-1185">Reference proteome</keyword>
<feature type="coiled-coil region" evidence="1">
    <location>
        <begin position="222"/>
        <end position="260"/>
    </location>
</feature>